<dbReference type="STRING" id="471704.A0A151JPU9"/>
<dbReference type="PANTHER" id="PTHR46880">
    <property type="entry name" value="RAS-ASSOCIATING DOMAIN-CONTAINING PROTEIN"/>
    <property type="match status" value="1"/>
</dbReference>
<protein>
    <recommendedName>
        <fullName evidence="1">HAT C-terminal dimerisation domain-containing protein</fullName>
    </recommendedName>
</protein>
<dbReference type="InterPro" id="IPR012337">
    <property type="entry name" value="RNaseH-like_sf"/>
</dbReference>
<dbReference type="PANTHER" id="PTHR46880:SF5">
    <property type="entry name" value="DUF4371 DOMAIN-CONTAINING PROTEIN"/>
    <property type="match status" value="1"/>
</dbReference>
<evidence type="ECO:0000313" key="2">
    <source>
        <dbReference type="EMBL" id="KYN29119.1"/>
    </source>
</evidence>
<proteinExistence type="predicted"/>
<dbReference type="EMBL" id="KQ978705">
    <property type="protein sequence ID" value="KYN29119.1"/>
    <property type="molecule type" value="Genomic_DNA"/>
</dbReference>
<sequence length="294" mass="34659">MLSYVEDKNPSADLILRDLNNPFIKAYFQFMAHVLPLFNNFNKLFQSESIVINCLGEESHRFLRLICANFLHPIAFENINKINPKNPNMLLPLEKINIGFAAKTTLSSIVNQDNDILEFKLRCLKFYQVAVEETLKRLPLDDKLIAELKFLHPTVALRIQSRFNIIDKNNVLTEWEMLKYYFESSVSEQLYKKSIVEFWQELSKIRTFNNEWPFKNLCQIATIALSLPHSNAEVERVFSVCTDIKTKKRNRLNTETLCALLRIKLDLKNTQRTCRNYPITNNHYDLFRKNLYQK</sequence>
<keyword evidence="3" id="KW-1185">Reference proteome</keyword>
<evidence type="ECO:0000259" key="1">
    <source>
        <dbReference type="Pfam" id="PF05699"/>
    </source>
</evidence>
<accession>A0A151JPU9</accession>
<gene>
    <name evidence="2" type="ORF">ALC57_01438</name>
</gene>
<dbReference type="InterPro" id="IPR008906">
    <property type="entry name" value="HATC_C_dom"/>
</dbReference>
<reference evidence="2 3" key="1">
    <citation type="submission" date="2015-09" db="EMBL/GenBank/DDBJ databases">
        <title>Trachymyrmex cornetzi WGS genome.</title>
        <authorList>
            <person name="Nygaard S."/>
            <person name="Hu H."/>
            <person name="Boomsma J."/>
            <person name="Zhang G."/>
        </authorList>
    </citation>
    <scope>NUCLEOTIDE SEQUENCE [LARGE SCALE GENOMIC DNA]</scope>
    <source>
        <strain evidence="2">Tcor2-1</strain>
        <tissue evidence="2">Whole body</tissue>
    </source>
</reference>
<name>A0A151JPU9_9HYME</name>
<feature type="domain" description="HAT C-terminal dimerisation" evidence="1">
    <location>
        <begin position="192"/>
        <end position="265"/>
    </location>
</feature>
<dbReference type="SUPFAM" id="SSF53098">
    <property type="entry name" value="Ribonuclease H-like"/>
    <property type="match status" value="1"/>
</dbReference>
<dbReference type="Pfam" id="PF05699">
    <property type="entry name" value="Dimer_Tnp_hAT"/>
    <property type="match status" value="1"/>
</dbReference>
<organism evidence="2 3">
    <name type="scientific">Trachymyrmex cornetzi</name>
    <dbReference type="NCBI Taxonomy" id="471704"/>
    <lineage>
        <taxon>Eukaryota</taxon>
        <taxon>Metazoa</taxon>
        <taxon>Ecdysozoa</taxon>
        <taxon>Arthropoda</taxon>
        <taxon>Hexapoda</taxon>
        <taxon>Insecta</taxon>
        <taxon>Pterygota</taxon>
        <taxon>Neoptera</taxon>
        <taxon>Endopterygota</taxon>
        <taxon>Hymenoptera</taxon>
        <taxon>Apocrita</taxon>
        <taxon>Aculeata</taxon>
        <taxon>Formicoidea</taxon>
        <taxon>Formicidae</taxon>
        <taxon>Myrmicinae</taxon>
        <taxon>Trachymyrmex</taxon>
    </lineage>
</organism>
<dbReference type="Proteomes" id="UP000078492">
    <property type="component" value="Unassembled WGS sequence"/>
</dbReference>
<dbReference type="GO" id="GO:0046983">
    <property type="term" value="F:protein dimerization activity"/>
    <property type="evidence" value="ECO:0007669"/>
    <property type="project" value="InterPro"/>
</dbReference>
<dbReference type="AlphaFoldDB" id="A0A151JPU9"/>
<evidence type="ECO:0000313" key="3">
    <source>
        <dbReference type="Proteomes" id="UP000078492"/>
    </source>
</evidence>